<dbReference type="Proteomes" id="UP000887567">
    <property type="component" value="Unplaced"/>
</dbReference>
<comment type="caution">
    <text evidence="3">Lacks conserved residue(s) required for the propagation of feature annotation.</text>
</comment>
<feature type="domain" description="SRCR" evidence="4">
    <location>
        <begin position="12"/>
        <end position="112"/>
    </location>
</feature>
<sequence>MNIISLLGPAPLRLLHKTSSQSSVEGILQIYYNGVWGTICDDEWSLASATIACKQLGYQFAVMSKRLGQGPDPIWLDNVKCNGDEPSLDKCFHGGWGTHNCDHSEDVGIVCNTKTAPLRLFNKTKPASSLVQGILQIYYNASWGTICDGGCNRPDILKGIDLQVIKLYLLDDPKQERDRRSGSTLSKSSVTINYTAIYLLRKVKRLP</sequence>
<dbReference type="SUPFAM" id="SSF56487">
    <property type="entry name" value="SRCR-like"/>
    <property type="match status" value="2"/>
</dbReference>
<dbReference type="PRINTS" id="PR00258">
    <property type="entry name" value="SPERACTRCPTR"/>
</dbReference>
<dbReference type="PROSITE" id="PS50287">
    <property type="entry name" value="SRCR_2"/>
    <property type="match status" value="2"/>
</dbReference>
<accession>A0A913YSM2</accession>
<dbReference type="PANTHER" id="PTHR48071:SF18">
    <property type="entry name" value="DELETED IN MALIGNANT BRAIN TUMORS 1 PROTEIN-RELATED"/>
    <property type="match status" value="1"/>
</dbReference>
<dbReference type="OrthoDB" id="10051855at2759"/>
<evidence type="ECO:0000313" key="5">
    <source>
        <dbReference type="EnsemblMetazoa" id="XP_028517116.1"/>
    </source>
</evidence>
<keyword evidence="1" id="KW-0732">Signal</keyword>
<evidence type="ECO:0000256" key="2">
    <source>
        <dbReference type="ARBA" id="ARBA00023157"/>
    </source>
</evidence>
<dbReference type="InterPro" id="IPR036772">
    <property type="entry name" value="SRCR-like_dom_sf"/>
</dbReference>
<keyword evidence="2 3" id="KW-1015">Disulfide bond</keyword>
<keyword evidence="6" id="KW-1185">Reference proteome</keyword>
<organism evidence="5 6">
    <name type="scientific">Exaiptasia diaphana</name>
    <name type="common">Tropical sea anemone</name>
    <name type="synonym">Aiptasia pulchella</name>
    <dbReference type="NCBI Taxonomy" id="2652724"/>
    <lineage>
        <taxon>Eukaryota</taxon>
        <taxon>Metazoa</taxon>
        <taxon>Cnidaria</taxon>
        <taxon>Anthozoa</taxon>
        <taxon>Hexacorallia</taxon>
        <taxon>Actiniaria</taxon>
        <taxon>Aiptasiidae</taxon>
        <taxon>Exaiptasia</taxon>
    </lineage>
</organism>
<evidence type="ECO:0000313" key="6">
    <source>
        <dbReference type="Proteomes" id="UP000887567"/>
    </source>
</evidence>
<feature type="domain" description="SRCR" evidence="4">
    <location>
        <begin position="118"/>
        <end position="148"/>
    </location>
</feature>
<dbReference type="GO" id="GO:0016020">
    <property type="term" value="C:membrane"/>
    <property type="evidence" value="ECO:0007669"/>
    <property type="project" value="InterPro"/>
</dbReference>
<proteinExistence type="predicted"/>
<name>A0A913YSM2_EXADI</name>
<dbReference type="EnsemblMetazoa" id="XM_028661315.1">
    <property type="protein sequence ID" value="XP_028517116.1"/>
    <property type="gene ID" value="LOC114575793"/>
</dbReference>
<dbReference type="KEGG" id="epa:114575793"/>
<protein>
    <recommendedName>
        <fullName evidence="4">SRCR domain-containing protein</fullName>
    </recommendedName>
</protein>
<reference evidence="5" key="1">
    <citation type="submission" date="2022-11" db="UniProtKB">
        <authorList>
            <consortium name="EnsemblMetazoa"/>
        </authorList>
    </citation>
    <scope>IDENTIFICATION</scope>
</reference>
<dbReference type="Gene3D" id="3.10.250.10">
    <property type="entry name" value="SRCR-like domain"/>
    <property type="match status" value="1"/>
</dbReference>
<dbReference type="FunFam" id="3.10.250.10:FF:000001">
    <property type="entry name" value="Lysyl oxidase 4 isoform X1"/>
    <property type="match status" value="1"/>
</dbReference>
<dbReference type="AlphaFoldDB" id="A0A913YSM2"/>
<dbReference type="SMART" id="SM00202">
    <property type="entry name" value="SR"/>
    <property type="match status" value="1"/>
</dbReference>
<dbReference type="InterPro" id="IPR001190">
    <property type="entry name" value="SRCR"/>
</dbReference>
<dbReference type="Pfam" id="PF00530">
    <property type="entry name" value="SRCR"/>
    <property type="match status" value="1"/>
</dbReference>
<evidence type="ECO:0000256" key="1">
    <source>
        <dbReference type="ARBA" id="ARBA00022729"/>
    </source>
</evidence>
<dbReference type="RefSeq" id="XP_028517116.1">
    <property type="nucleotide sequence ID" value="XM_028661315.1"/>
</dbReference>
<evidence type="ECO:0000259" key="4">
    <source>
        <dbReference type="PROSITE" id="PS50287"/>
    </source>
</evidence>
<dbReference type="PANTHER" id="PTHR48071">
    <property type="entry name" value="SRCR DOMAIN-CONTAINING PROTEIN"/>
    <property type="match status" value="1"/>
</dbReference>
<evidence type="ECO:0000256" key="3">
    <source>
        <dbReference type="PROSITE-ProRule" id="PRU00196"/>
    </source>
</evidence>
<feature type="disulfide bond" evidence="3">
    <location>
        <begin position="81"/>
        <end position="91"/>
    </location>
</feature>
<dbReference type="GeneID" id="114575793"/>